<evidence type="ECO:0000256" key="1">
    <source>
        <dbReference type="ARBA" id="ARBA00022737"/>
    </source>
</evidence>
<dbReference type="GO" id="GO:0005737">
    <property type="term" value="C:cytoplasm"/>
    <property type="evidence" value="ECO:0007669"/>
    <property type="project" value="UniProtKB-ARBA"/>
</dbReference>
<dbReference type="Gene3D" id="3.10.290.10">
    <property type="entry name" value="RNA-binding S4 domain"/>
    <property type="match status" value="1"/>
</dbReference>
<organism evidence="4 5">
    <name type="scientific">Gossypium hirsutum</name>
    <name type="common">Upland cotton</name>
    <name type="synonym">Gossypium mexicanum</name>
    <dbReference type="NCBI Taxonomy" id="3635"/>
    <lineage>
        <taxon>Eukaryota</taxon>
        <taxon>Viridiplantae</taxon>
        <taxon>Streptophyta</taxon>
        <taxon>Embryophyta</taxon>
        <taxon>Tracheophyta</taxon>
        <taxon>Spermatophyta</taxon>
        <taxon>Magnoliopsida</taxon>
        <taxon>eudicotyledons</taxon>
        <taxon>Gunneridae</taxon>
        <taxon>Pentapetalae</taxon>
        <taxon>rosids</taxon>
        <taxon>malvids</taxon>
        <taxon>Malvales</taxon>
        <taxon>Malvaceae</taxon>
        <taxon>Malvoideae</taxon>
        <taxon>Gossypium</taxon>
    </lineage>
</organism>
<dbReference type="Gene3D" id="1.25.40.1040">
    <property type="match status" value="1"/>
</dbReference>
<evidence type="ECO:0000313" key="5">
    <source>
        <dbReference type="RefSeq" id="XP_016683827.1"/>
    </source>
</evidence>
<dbReference type="PANTHER" id="PTHR22767">
    <property type="entry name" value="N-TERMINAL ACETYLTRANSFERASE-RELATED"/>
    <property type="match status" value="1"/>
</dbReference>
<dbReference type="KEGG" id="ghi:107902072"/>
<dbReference type="InterPro" id="IPR021183">
    <property type="entry name" value="NatA_aux_su"/>
</dbReference>
<dbReference type="GeneID" id="107902072"/>
<dbReference type="InterPro" id="IPR036986">
    <property type="entry name" value="S4_RNA-bd_sf"/>
</dbReference>
<dbReference type="RefSeq" id="XP_016683827.1">
    <property type="nucleotide sequence ID" value="XM_016828338.2"/>
</dbReference>
<dbReference type="PaxDb" id="3635-A0A1U8J0E4"/>
<dbReference type="Pfam" id="PF00900">
    <property type="entry name" value="Ribosomal_S4e"/>
    <property type="match status" value="1"/>
</dbReference>
<gene>
    <name evidence="5" type="primary">LOC107902072</name>
</gene>
<dbReference type="PANTHER" id="PTHR22767:SF2">
    <property type="entry name" value="N(ALPHA)-ACETYLTRANSFERASE 15_16, ISOFORM A"/>
    <property type="match status" value="1"/>
</dbReference>
<accession>A0A1U8J0E4</accession>
<dbReference type="GO" id="GO:0003723">
    <property type="term" value="F:RNA binding"/>
    <property type="evidence" value="ECO:0007669"/>
    <property type="project" value="InterPro"/>
</dbReference>
<protein>
    <recommendedName>
        <fullName evidence="3">Small ribosomal subunit protein eS4 central region domain-containing protein</fullName>
    </recommendedName>
</protein>
<evidence type="ECO:0000259" key="3">
    <source>
        <dbReference type="Pfam" id="PF00900"/>
    </source>
</evidence>
<keyword evidence="2" id="KW-0802">TPR repeat</keyword>
<evidence type="ECO:0000256" key="2">
    <source>
        <dbReference type="ARBA" id="ARBA00022803"/>
    </source>
</evidence>
<reference evidence="4" key="1">
    <citation type="journal article" date="2020" name="Nat. Genet.">
        <title>Genomic diversifications of five Gossypium allopolyploid species and their impact on cotton improvement.</title>
        <authorList>
            <person name="Chen Z.J."/>
            <person name="Sreedasyam A."/>
            <person name="Ando A."/>
            <person name="Song Q."/>
            <person name="De Santiago L.M."/>
            <person name="Hulse-Kemp A.M."/>
            <person name="Ding M."/>
            <person name="Ye W."/>
            <person name="Kirkbride R.C."/>
            <person name="Jenkins J."/>
            <person name="Plott C."/>
            <person name="Lovell J."/>
            <person name="Lin Y.M."/>
            <person name="Vaughn R."/>
            <person name="Liu B."/>
            <person name="Simpson S."/>
            <person name="Scheffler B.E."/>
            <person name="Wen L."/>
            <person name="Saski C.A."/>
            <person name="Grover C.E."/>
            <person name="Hu G."/>
            <person name="Conover J.L."/>
            <person name="Carlson J.W."/>
            <person name="Shu S."/>
            <person name="Boston L.B."/>
            <person name="Williams M."/>
            <person name="Peterson D.G."/>
            <person name="McGee K."/>
            <person name="Jones D.C."/>
            <person name="Wendel J.F."/>
            <person name="Stelly D.M."/>
            <person name="Grimwood J."/>
            <person name="Schmutz J."/>
        </authorList>
    </citation>
    <scope>NUCLEOTIDE SEQUENCE [LARGE SCALE GENOMIC DNA]</scope>
    <source>
        <strain evidence="4">cv. TM-1</strain>
    </source>
</reference>
<keyword evidence="1" id="KW-0677">Repeat</keyword>
<name>A0A1U8J0E4_GOSHI</name>
<dbReference type="AlphaFoldDB" id="A0A1U8J0E4"/>
<dbReference type="STRING" id="3635.A0A1U8J0E4"/>
<reference evidence="5" key="2">
    <citation type="submission" date="2025-08" db="UniProtKB">
        <authorList>
            <consortium name="RefSeq"/>
        </authorList>
    </citation>
    <scope>IDENTIFICATION</scope>
</reference>
<feature type="domain" description="Small ribosomal subunit protein eS4 central region" evidence="3">
    <location>
        <begin position="92"/>
        <end position="118"/>
    </location>
</feature>
<dbReference type="Proteomes" id="UP000818029">
    <property type="component" value="Chromosome D06"/>
</dbReference>
<sequence length="264" mass="30235">MVYVLSVYNKKEKYNRITRIPLDFRQGDKFREAAISYINSLLTKGVPSLFSDLSPLYDHPGKQTCWSNLFLSWSIQLGLMGDILIDVSIPKTNEDFRLLYDTKGCFCLHAITGDETKSLLRGRFLLERPVKEERPPSVVVGELNQLTARLVGCNGNTITARFSGPYLFRRLVGRNALLWADYITPLFVIFDGFHSGWKGQFGCVLGCTESFFPVLPSQPESHLHLHPLPPDFFRPHHFRARTRALSRLLISTFRQGCVDLHPFW</sequence>
<keyword evidence="4" id="KW-1185">Reference proteome</keyword>
<proteinExistence type="predicted"/>
<dbReference type="Pfam" id="PF12569">
    <property type="entry name" value="NatA_aux_su"/>
    <property type="match status" value="1"/>
</dbReference>
<evidence type="ECO:0000313" key="4">
    <source>
        <dbReference type="Proteomes" id="UP000818029"/>
    </source>
</evidence>
<dbReference type="InterPro" id="IPR013845">
    <property type="entry name" value="Ribosomal_eS4_central_region"/>
</dbReference>